<dbReference type="Gramene" id="PNT76611">
    <property type="protein sequence ID" value="PNT76611"/>
    <property type="gene ID" value="BRADI_1g50432v3"/>
</dbReference>
<dbReference type="AlphaFoldDB" id="A0A2K2DQR1"/>
<keyword evidence="5" id="KW-1185">Reference proteome</keyword>
<proteinExistence type="predicted"/>
<dbReference type="InParanoid" id="A0A2K2DQR1"/>
<keyword evidence="1" id="KW-0732">Signal</keyword>
<dbReference type="PANTHER" id="PTHR33800:SF30">
    <property type="entry name" value="DUF295 DOMAIN-CONTAINING PROTEIN"/>
    <property type="match status" value="1"/>
</dbReference>
<evidence type="ECO:0000313" key="5">
    <source>
        <dbReference type="Proteomes" id="UP000008810"/>
    </source>
</evidence>
<protein>
    <recommendedName>
        <fullName evidence="2">KIB1-4 beta-propeller domain-containing protein</fullName>
    </recommendedName>
</protein>
<dbReference type="OrthoDB" id="666312at2759"/>
<accession>A0A2K2DQR1</accession>
<reference evidence="4" key="3">
    <citation type="submission" date="2018-08" db="UniProtKB">
        <authorList>
            <consortium name="EnsemblPlants"/>
        </authorList>
    </citation>
    <scope>IDENTIFICATION</scope>
    <source>
        <strain evidence="4">cv. Bd21</strain>
    </source>
</reference>
<name>A0A2K2DQR1_BRADI</name>
<feature type="signal peptide" evidence="1">
    <location>
        <begin position="1"/>
        <end position="18"/>
    </location>
</feature>
<dbReference type="Proteomes" id="UP000008810">
    <property type="component" value="Chromosome 1"/>
</dbReference>
<gene>
    <name evidence="3" type="ORF">BRADI_1g50432v3</name>
</gene>
<dbReference type="InterPro" id="IPR005174">
    <property type="entry name" value="KIB1-4_b-propeller"/>
</dbReference>
<organism evidence="3">
    <name type="scientific">Brachypodium distachyon</name>
    <name type="common">Purple false brome</name>
    <name type="synonym">Trachynia distachya</name>
    <dbReference type="NCBI Taxonomy" id="15368"/>
    <lineage>
        <taxon>Eukaryota</taxon>
        <taxon>Viridiplantae</taxon>
        <taxon>Streptophyta</taxon>
        <taxon>Embryophyta</taxon>
        <taxon>Tracheophyta</taxon>
        <taxon>Spermatophyta</taxon>
        <taxon>Magnoliopsida</taxon>
        <taxon>Liliopsida</taxon>
        <taxon>Poales</taxon>
        <taxon>Poaceae</taxon>
        <taxon>BOP clade</taxon>
        <taxon>Pooideae</taxon>
        <taxon>Stipodae</taxon>
        <taxon>Brachypodieae</taxon>
        <taxon>Brachypodium</taxon>
    </lineage>
</organism>
<dbReference type="PANTHER" id="PTHR33800">
    <property type="entry name" value="OS06G0113600 PROTEIN"/>
    <property type="match status" value="1"/>
</dbReference>
<dbReference type="EnsemblPlants" id="PNT76611">
    <property type="protein sequence ID" value="PNT76611"/>
    <property type="gene ID" value="BRADI_1g50432v3"/>
</dbReference>
<reference evidence="3 4" key="1">
    <citation type="journal article" date="2010" name="Nature">
        <title>Genome sequencing and analysis of the model grass Brachypodium distachyon.</title>
        <authorList>
            <consortium name="International Brachypodium Initiative"/>
        </authorList>
    </citation>
    <scope>NUCLEOTIDE SEQUENCE [LARGE SCALE GENOMIC DNA]</scope>
    <source>
        <strain evidence="3 4">Bd21</strain>
    </source>
</reference>
<evidence type="ECO:0000259" key="2">
    <source>
        <dbReference type="Pfam" id="PF03478"/>
    </source>
</evidence>
<feature type="chain" id="PRO_5033311789" description="KIB1-4 beta-propeller domain-containing protein" evidence="1">
    <location>
        <begin position="19"/>
        <end position="306"/>
    </location>
</feature>
<reference evidence="3" key="2">
    <citation type="submission" date="2017-06" db="EMBL/GenBank/DDBJ databases">
        <title>WGS assembly of Brachypodium distachyon.</title>
        <authorList>
            <consortium name="The International Brachypodium Initiative"/>
            <person name="Lucas S."/>
            <person name="Harmon-Smith M."/>
            <person name="Lail K."/>
            <person name="Tice H."/>
            <person name="Grimwood J."/>
            <person name="Bruce D."/>
            <person name="Barry K."/>
            <person name="Shu S."/>
            <person name="Lindquist E."/>
            <person name="Wang M."/>
            <person name="Pitluck S."/>
            <person name="Vogel J.P."/>
            <person name="Garvin D.F."/>
            <person name="Mockler T.C."/>
            <person name="Schmutz J."/>
            <person name="Rokhsar D."/>
            <person name="Bevan M.W."/>
        </authorList>
    </citation>
    <scope>NUCLEOTIDE SEQUENCE</scope>
    <source>
        <strain evidence="3">Bd21</strain>
    </source>
</reference>
<evidence type="ECO:0000256" key="1">
    <source>
        <dbReference type="SAM" id="SignalP"/>
    </source>
</evidence>
<dbReference type="Pfam" id="PF03478">
    <property type="entry name" value="Beta-prop_KIB1-4"/>
    <property type="match status" value="1"/>
</dbReference>
<evidence type="ECO:0000313" key="4">
    <source>
        <dbReference type="EnsemblPlants" id="PNT76611"/>
    </source>
</evidence>
<feature type="domain" description="KIB1-4 beta-propeller" evidence="2">
    <location>
        <begin position="50"/>
        <end position="275"/>
    </location>
</feature>
<evidence type="ECO:0000313" key="3">
    <source>
        <dbReference type="EMBL" id="PNT76611.1"/>
    </source>
</evidence>
<dbReference type="ExpressionAtlas" id="A0A2K2DQR1">
    <property type="expression patterns" value="baseline"/>
</dbReference>
<sequence length="306" mass="33850">MLHSIIAHSGSFSVLAFAATCRSWRAAFSSYPSKSTFSTLFPPVLLQPDVPSPLGSLRFVGASYGHLIFSSNTACLIVDVFTGVSVSVSLTAPPTSPNSHLLITSRSHSFFWRVGSRSWLRASPCDGKVKQIVAFKGQFLGINSESMLFVVHLTPQIRVERMAVSWVEISSTRCHLANLYLVACGDMLLLVGCRGSYPARGDTFEAFRLDQSTEHAKWVKVEDLGNWAIFISTDERIQPLSFMNPERWGGKSNCIYCYSHDSEDWIAFELGKPASHPDIFVFIGRCNIVQPMWVVPNIFSLCGPDG</sequence>
<dbReference type="EMBL" id="CM000880">
    <property type="protein sequence ID" value="PNT76611.1"/>
    <property type="molecule type" value="Genomic_DNA"/>
</dbReference>